<feature type="transmembrane region" description="Helical" evidence="7">
    <location>
        <begin position="217"/>
        <end position="239"/>
    </location>
</feature>
<feature type="transmembrane region" description="Helical" evidence="7">
    <location>
        <begin position="170"/>
        <end position="190"/>
    </location>
</feature>
<feature type="transmembrane region" description="Helical" evidence="7">
    <location>
        <begin position="46"/>
        <end position="66"/>
    </location>
</feature>
<dbReference type="PANTHER" id="PTHR43744">
    <property type="entry name" value="ABC TRANSPORTER PERMEASE PROTEIN MG189-RELATED-RELATED"/>
    <property type="match status" value="1"/>
</dbReference>
<evidence type="ECO:0000256" key="8">
    <source>
        <dbReference type="SAM" id="MobiDB-lite"/>
    </source>
</evidence>
<dbReference type="PANTHER" id="PTHR43744:SF12">
    <property type="entry name" value="ABC TRANSPORTER PERMEASE PROTEIN MG189-RELATED"/>
    <property type="match status" value="1"/>
</dbReference>
<reference evidence="11" key="1">
    <citation type="submission" date="2021-05" db="EMBL/GenBank/DDBJ databases">
        <title>Direct Submission.</title>
        <authorList>
            <person name="Li K."/>
            <person name="Gao J."/>
        </authorList>
    </citation>
    <scope>NUCLEOTIDE SEQUENCE [LARGE SCALE GENOMIC DNA]</scope>
    <source>
        <strain evidence="11">MG62</strain>
    </source>
</reference>
<comment type="similarity">
    <text evidence="7">Belongs to the binding-protein-dependent transport system permease family.</text>
</comment>
<accession>A0ABX8G1Z5</accession>
<organism evidence="10 11">
    <name type="scientific">Streptomyces koelreuteriae</name>
    <dbReference type="NCBI Taxonomy" id="2838015"/>
    <lineage>
        <taxon>Bacteria</taxon>
        <taxon>Bacillati</taxon>
        <taxon>Actinomycetota</taxon>
        <taxon>Actinomycetes</taxon>
        <taxon>Kitasatosporales</taxon>
        <taxon>Streptomycetaceae</taxon>
        <taxon>Streptomyces</taxon>
    </lineage>
</organism>
<feature type="region of interest" description="Disordered" evidence="8">
    <location>
        <begin position="1"/>
        <end position="40"/>
    </location>
</feature>
<dbReference type="Proteomes" id="UP000679629">
    <property type="component" value="Chromosome"/>
</dbReference>
<gene>
    <name evidence="10" type="ORF">KJK29_34070</name>
</gene>
<evidence type="ECO:0000313" key="11">
    <source>
        <dbReference type="Proteomes" id="UP000679629"/>
    </source>
</evidence>
<keyword evidence="3" id="KW-1003">Cell membrane</keyword>
<evidence type="ECO:0000259" key="9">
    <source>
        <dbReference type="PROSITE" id="PS50928"/>
    </source>
</evidence>
<evidence type="ECO:0000256" key="3">
    <source>
        <dbReference type="ARBA" id="ARBA00022475"/>
    </source>
</evidence>
<feature type="transmembrane region" description="Helical" evidence="7">
    <location>
        <begin position="141"/>
        <end position="164"/>
    </location>
</feature>
<evidence type="ECO:0000256" key="2">
    <source>
        <dbReference type="ARBA" id="ARBA00022448"/>
    </source>
</evidence>
<evidence type="ECO:0000256" key="4">
    <source>
        <dbReference type="ARBA" id="ARBA00022692"/>
    </source>
</evidence>
<evidence type="ECO:0000313" key="10">
    <source>
        <dbReference type="EMBL" id="QWB27222.1"/>
    </source>
</evidence>
<keyword evidence="2 7" id="KW-0813">Transport</keyword>
<dbReference type="InterPro" id="IPR000515">
    <property type="entry name" value="MetI-like"/>
</dbReference>
<feature type="transmembrane region" description="Helical" evidence="7">
    <location>
        <begin position="106"/>
        <end position="129"/>
    </location>
</feature>
<comment type="subcellular location">
    <subcellularLocation>
        <location evidence="1 7">Cell membrane</location>
        <topology evidence="1 7">Multi-pass membrane protein</topology>
    </subcellularLocation>
</comment>
<dbReference type="Gene3D" id="1.10.3720.10">
    <property type="entry name" value="MetI-like"/>
    <property type="match status" value="1"/>
</dbReference>
<sequence length="310" mass="33125">MTAPTETTLSRRPSRVRGPDARGVRPRRSASPFRPGAGRQAHGGPVAYLLLGLMAVISLFPLYWTIVAASTSSQAVNRAAPPLLPGGRLISNLGAAWRDADLGKAVLNSFVVSGSVAASTALFATLAGYAFAKLRFRLRTALLLVVIATAAVPPQLSVIPLFQIMTSLGWYGRLPAVIAPTLVSAVGVFFMRQYLAEALPDELIEAARVDGAGSHRIFWHVVLPAARPGMLVLFLITFVQSWNDFFWPFVVLTSENPTVQVAMVKLAQGYVPDQSVIMAGALLGTLPLLLLFLVFGRRIVGNLTLGALKG</sequence>
<keyword evidence="11" id="KW-1185">Reference proteome</keyword>
<dbReference type="PROSITE" id="PS50928">
    <property type="entry name" value="ABC_TM1"/>
    <property type="match status" value="1"/>
</dbReference>
<keyword evidence="5 7" id="KW-1133">Transmembrane helix</keyword>
<feature type="domain" description="ABC transmembrane type-1" evidence="9">
    <location>
        <begin position="106"/>
        <end position="295"/>
    </location>
</feature>
<dbReference type="EMBL" id="CP075896">
    <property type="protein sequence ID" value="QWB27222.1"/>
    <property type="molecule type" value="Genomic_DNA"/>
</dbReference>
<proteinExistence type="inferred from homology"/>
<evidence type="ECO:0000256" key="7">
    <source>
        <dbReference type="RuleBase" id="RU363032"/>
    </source>
</evidence>
<name>A0ABX8G1Z5_9ACTN</name>
<dbReference type="CDD" id="cd06261">
    <property type="entry name" value="TM_PBP2"/>
    <property type="match status" value="1"/>
</dbReference>
<evidence type="ECO:0000256" key="1">
    <source>
        <dbReference type="ARBA" id="ARBA00004651"/>
    </source>
</evidence>
<keyword evidence="4 7" id="KW-0812">Transmembrane</keyword>
<dbReference type="InterPro" id="IPR035906">
    <property type="entry name" value="MetI-like_sf"/>
</dbReference>
<dbReference type="RefSeq" id="WP_215123016.1">
    <property type="nucleotide sequence ID" value="NZ_CP075896.1"/>
</dbReference>
<evidence type="ECO:0000256" key="5">
    <source>
        <dbReference type="ARBA" id="ARBA00022989"/>
    </source>
</evidence>
<keyword evidence="6 7" id="KW-0472">Membrane</keyword>
<feature type="transmembrane region" description="Helical" evidence="7">
    <location>
        <begin position="276"/>
        <end position="295"/>
    </location>
</feature>
<feature type="compositionally biased region" description="Polar residues" evidence="8">
    <location>
        <begin position="1"/>
        <end position="11"/>
    </location>
</feature>
<dbReference type="Pfam" id="PF00528">
    <property type="entry name" value="BPD_transp_1"/>
    <property type="match status" value="1"/>
</dbReference>
<evidence type="ECO:0000256" key="6">
    <source>
        <dbReference type="ARBA" id="ARBA00023136"/>
    </source>
</evidence>
<dbReference type="SUPFAM" id="SSF161098">
    <property type="entry name" value="MetI-like"/>
    <property type="match status" value="1"/>
</dbReference>
<protein>
    <submittedName>
        <fullName evidence="10">Carbohydrate ABC transporter permease</fullName>
    </submittedName>
</protein>